<dbReference type="EMBL" id="QVPD01000001">
    <property type="protein sequence ID" value="RFP62543.1"/>
    <property type="molecule type" value="Genomic_DNA"/>
</dbReference>
<dbReference type="AlphaFoldDB" id="A0A372DSK1"/>
<dbReference type="PANTHER" id="PTHR30258">
    <property type="entry name" value="TYPE II SECRETION SYSTEM PROTEIN GSPE-RELATED"/>
    <property type="match status" value="1"/>
</dbReference>
<evidence type="ECO:0000256" key="5">
    <source>
        <dbReference type="ARBA" id="ARBA00022840"/>
    </source>
</evidence>
<dbReference type="Pfam" id="PF00437">
    <property type="entry name" value="T2SSE"/>
    <property type="match status" value="1"/>
</dbReference>
<dbReference type="Gene3D" id="3.30.300.160">
    <property type="entry name" value="Type II secretion system, protein E, N-terminal domain"/>
    <property type="match status" value="1"/>
</dbReference>
<organism evidence="7 8">
    <name type="scientific">Cognatiluteimonas weifangensis</name>
    <dbReference type="NCBI Taxonomy" id="2303539"/>
    <lineage>
        <taxon>Bacteria</taxon>
        <taxon>Pseudomonadati</taxon>
        <taxon>Pseudomonadota</taxon>
        <taxon>Gammaproteobacteria</taxon>
        <taxon>Lysobacterales</taxon>
        <taxon>Lysobacteraceae</taxon>
        <taxon>Cognatiluteimonas</taxon>
    </lineage>
</organism>
<evidence type="ECO:0000313" key="7">
    <source>
        <dbReference type="EMBL" id="RFP62543.1"/>
    </source>
</evidence>
<dbReference type="CDD" id="cd01129">
    <property type="entry name" value="PulE-GspE-like"/>
    <property type="match status" value="1"/>
</dbReference>
<dbReference type="NCBIfam" id="TIGR02538">
    <property type="entry name" value="type_IV_pilB"/>
    <property type="match status" value="1"/>
</dbReference>
<keyword evidence="5" id="KW-0067">ATP-binding</keyword>
<evidence type="ECO:0000256" key="1">
    <source>
        <dbReference type="ARBA" id="ARBA00004496"/>
    </source>
</evidence>
<feature type="domain" description="Bacterial type II secretion system protein E" evidence="6">
    <location>
        <begin position="393"/>
        <end position="407"/>
    </location>
</feature>
<sequence>MAIAATANLVGITGIARRLVLDGALDEASARQALDAATQEKRPVAGYLLEKKLIAPADLAAANSIEFGMPLFDVSSLDPAQSAIKLVSEELVRKHNALPLFRRGGRLFVGIADPTNIRALDELKFHTNLTVEAILVDEDRIKRTIDQWLETADALADAVADSEGLEGLEVSGGEDDISGDSGVDAKGDDTPVVKFINKVLVDGIRRGASDVHFEPYESDYRVRLRIDGLLKQVAKVPVKLAPRIAARLKVMAQLDIAEKRVPQDGRIKLNLSKTKQIDFRVSTLPTLFGEKIVLRILDGGAAKLGIDKLGYEEDQKRIFLDAVQKPYGMVLVTGPTGSGKTVSLYTALNILNDESRNISTVEDPVEIRVPGINQVQMNLKRGMTFAAALRSFLRQDPDVIMVGEIRDLETAEIAVKAAQTGHMVLSTLHTNDAPQTIARLMNMGVAPFNITSSVTVVIAQRLARRLHDCKRVQELPEHALLAEGFTADEVHAGLTIYEAVGCPDCTEGYKGRTGLYQVMPMTEEIQAIVLAGGNVQQITEAAQRSGVRDLRQSALLKVKNGVTSLAEINRVTKD</sequence>
<dbReference type="GO" id="GO:0005524">
    <property type="term" value="F:ATP binding"/>
    <property type="evidence" value="ECO:0007669"/>
    <property type="project" value="UniProtKB-KW"/>
</dbReference>
<gene>
    <name evidence="7" type="primary">pilB</name>
    <name evidence="7" type="ORF">D0Y53_01645</name>
</gene>
<dbReference type="PANTHER" id="PTHR30258:SF1">
    <property type="entry name" value="PROTEIN TRANSPORT PROTEIN HOFB HOMOLOG"/>
    <property type="match status" value="1"/>
</dbReference>
<dbReference type="InterPro" id="IPR007831">
    <property type="entry name" value="T2SS_GspE_N"/>
</dbReference>
<evidence type="ECO:0000259" key="6">
    <source>
        <dbReference type="PROSITE" id="PS00662"/>
    </source>
</evidence>
<dbReference type="FunFam" id="3.40.50.300:FF:000398">
    <property type="entry name" value="Type IV pilus assembly ATPase PilB"/>
    <property type="match status" value="1"/>
</dbReference>
<proteinExistence type="inferred from homology"/>
<dbReference type="PROSITE" id="PS00662">
    <property type="entry name" value="T2SP_E"/>
    <property type="match status" value="1"/>
</dbReference>
<keyword evidence="3" id="KW-0963">Cytoplasm</keyword>
<reference evidence="7 8" key="1">
    <citation type="submission" date="2018-08" db="EMBL/GenBank/DDBJ databases">
        <title>Lysobacter weifangensis sp. nov., a new member of the family 'Xanthomonadaceae', isolated from soil in a farmland.</title>
        <authorList>
            <person name="Zhao H."/>
        </authorList>
    </citation>
    <scope>NUCLEOTIDE SEQUENCE [LARGE SCALE GENOMIC DNA]</scope>
    <source>
        <strain evidence="7 8">WF-2</strain>
    </source>
</reference>
<name>A0A372DSK1_9GAMM</name>
<dbReference type="Gene3D" id="3.30.450.90">
    <property type="match status" value="1"/>
</dbReference>
<comment type="similarity">
    <text evidence="2">Belongs to the GSP E family.</text>
</comment>
<dbReference type="Pfam" id="PF05157">
    <property type="entry name" value="MshEN"/>
    <property type="match status" value="1"/>
</dbReference>
<comment type="caution">
    <text evidence="7">The sequence shown here is derived from an EMBL/GenBank/DDBJ whole genome shotgun (WGS) entry which is preliminary data.</text>
</comment>
<dbReference type="InterPro" id="IPR027417">
    <property type="entry name" value="P-loop_NTPase"/>
</dbReference>
<dbReference type="GO" id="GO:0005886">
    <property type="term" value="C:plasma membrane"/>
    <property type="evidence" value="ECO:0007669"/>
    <property type="project" value="TreeGrafter"/>
</dbReference>
<dbReference type="InterPro" id="IPR013374">
    <property type="entry name" value="ATPase_typ4_pilus-assembl_PilB"/>
</dbReference>
<dbReference type="SUPFAM" id="SSF52540">
    <property type="entry name" value="P-loop containing nucleoside triphosphate hydrolases"/>
    <property type="match status" value="1"/>
</dbReference>
<keyword evidence="4" id="KW-0547">Nucleotide-binding</keyword>
<dbReference type="Proteomes" id="UP000262917">
    <property type="component" value="Unassembled WGS sequence"/>
</dbReference>
<keyword evidence="8" id="KW-1185">Reference proteome</keyword>
<dbReference type="RefSeq" id="WP_117201364.1">
    <property type="nucleotide sequence ID" value="NZ_JBHTBK010000007.1"/>
</dbReference>
<dbReference type="GO" id="GO:0005737">
    <property type="term" value="C:cytoplasm"/>
    <property type="evidence" value="ECO:0007669"/>
    <property type="project" value="UniProtKB-SubCell"/>
</dbReference>
<evidence type="ECO:0000256" key="4">
    <source>
        <dbReference type="ARBA" id="ARBA00022741"/>
    </source>
</evidence>
<dbReference type="GO" id="GO:0009297">
    <property type="term" value="P:pilus assembly"/>
    <property type="evidence" value="ECO:0007669"/>
    <property type="project" value="InterPro"/>
</dbReference>
<dbReference type="InterPro" id="IPR001482">
    <property type="entry name" value="T2SS/T4SS_dom"/>
</dbReference>
<dbReference type="FunFam" id="3.30.450.90:FF:000001">
    <property type="entry name" value="Type II secretion system ATPase GspE"/>
    <property type="match status" value="1"/>
</dbReference>
<protein>
    <submittedName>
        <fullName evidence="7">Type IV-A pilus assembly ATPase PilB</fullName>
    </submittedName>
</protein>
<comment type="subcellular location">
    <subcellularLocation>
        <location evidence="1">Cytoplasm</location>
    </subcellularLocation>
</comment>
<dbReference type="SUPFAM" id="SSF160246">
    <property type="entry name" value="EspE N-terminal domain-like"/>
    <property type="match status" value="1"/>
</dbReference>
<evidence type="ECO:0000256" key="3">
    <source>
        <dbReference type="ARBA" id="ARBA00022490"/>
    </source>
</evidence>
<evidence type="ECO:0000313" key="8">
    <source>
        <dbReference type="Proteomes" id="UP000262917"/>
    </source>
</evidence>
<evidence type="ECO:0000256" key="2">
    <source>
        <dbReference type="ARBA" id="ARBA00006611"/>
    </source>
</evidence>
<dbReference type="Gene3D" id="3.40.50.300">
    <property type="entry name" value="P-loop containing nucleotide triphosphate hydrolases"/>
    <property type="match status" value="1"/>
</dbReference>
<accession>A0A372DSK1</accession>
<dbReference type="OrthoDB" id="9804785at2"/>
<dbReference type="GO" id="GO:0016887">
    <property type="term" value="F:ATP hydrolysis activity"/>
    <property type="evidence" value="ECO:0007669"/>
    <property type="project" value="InterPro"/>
</dbReference>
<dbReference type="InterPro" id="IPR037257">
    <property type="entry name" value="T2SS_E_N_sf"/>
</dbReference>